<name>A0A382XPA6_9ZZZZ</name>
<reference evidence="2" key="1">
    <citation type="submission" date="2018-05" db="EMBL/GenBank/DDBJ databases">
        <authorList>
            <person name="Lanie J.A."/>
            <person name="Ng W.-L."/>
            <person name="Kazmierczak K.M."/>
            <person name="Andrzejewski T.M."/>
            <person name="Davidsen T.M."/>
            <person name="Wayne K.J."/>
            <person name="Tettelin H."/>
            <person name="Glass J.I."/>
            <person name="Rusch D."/>
            <person name="Podicherti R."/>
            <person name="Tsui H.-C.T."/>
            <person name="Winkler M.E."/>
        </authorList>
    </citation>
    <scope>NUCLEOTIDE SEQUENCE</scope>
</reference>
<evidence type="ECO:0000259" key="1">
    <source>
        <dbReference type="Pfam" id="PF00884"/>
    </source>
</evidence>
<feature type="non-terminal residue" evidence="2">
    <location>
        <position position="106"/>
    </location>
</feature>
<dbReference type="PANTHER" id="PTHR43751">
    <property type="entry name" value="SULFATASE"/>
    <property type="match status" value="1"/>
</dbReference>
<dbReference type="InterPro" id="IPR000917">
    <property type="entry name" value="Sulfatase_N"/>
</dbReference>
<dbReference type="AlphaFoldDB" id="A0A382XPA6"/>
<dbReference type="EMBL" id="UINC01169351">
    <property type="protein sequence ID" value="SVD72843.1"/>
    <property type="molecule type" value="Genomic_DNA"/>
</dbReference>
<dbReference type="InterPro" id="IPR017850">
    <property type="entry name" value="Alkaline_phosphatase_core_sf"/>
</dbReference>
<organism evidence="2">
    <name type="scientific">marine metagenome</name>
    <dbReference type="NCBI Taxonomy" id="408172"/>
    <lineage>
        <taxon>unclassified sequences</taxon>
        <taxon>metagenomes</taxon>
        <taxon>ecological metagenomes</taxon>
    </lineage>
</organism>
<protein>
    <recommendedName>
        <fullName evidence="1">Sulfatase N-terminal domain-containing protein</fullName>
    </recommendedName>
</protein>
<feature type="domain" description="Sulfatase N-terminal" evidence="1">
    <location>
        <begin position="13"/>
        <end position="104"/>
    </location>
</feature>
<dbReference type="SUPFAM" id="SSF53649">
    <property type="entry name" value="Alkaline phosphatase-like"/>
    <property type="match status" value="1"/>
</dbReference>
<dbReference type="PANTHER" id="PTHR43751:SF1">
    <property type="entry name" value="SULFATASE ATSG-RELATED"/>
    <property type="match status" value="1"/>
</dbReference>
<evidence type="ECO:0000313" key="2">
    <source>
        <dbReference type="EMBL" id="SVD72843.1"/>
    </source>
</evidence>
<accession>A0A382XPA6</accession>
<dbReference type="Pfam" id="PF00884">
    <property type="entry name" value="Sulfatase"/>
    <property type="match status" value="1"/>
</dbReference>
<sequence length="106" mass="11739">MDKEFGIGEKMKPNVLIMIADDATYNDLTLYGGQNVQTPNIDHLAQQGLVFNRAYLPMAMCNPCRTALYTGLHPVRNGSCWNHSAARLGTKSIPHYLGDLAYRVGL</sequence>
<dbReference type="InterPro" id="IPR052701">
    <property type="entry name" value="GAG_Ulvan_Degrading_Sulfatases"/>
</dbReference>
<proteinExistence type="predicted"/>
<gene>
    <name evidence="2" type="ORF">METZ01_LOCUS425697</name>
</gene>
<dbReference type="Gene3D" id="3.40.720.10">
    <property type="entry name" value="Alkaline Phosphatase, subunit A"/>
    <property type="match status" value="1"/>
</dbReference>